<dbReference type="InterPro" id="IPR003805">
    <property type="entry name" value="CobS"/>
</dbReference>
<dbReference type="EC" id="2.7.8.26" evidence="5 19"/>
<keyword evidence="8 19" id="KW-0169">Cobalamin biosynthesis</keyword>
<feature type="transmembrane region" description="Helical" evidence="19">
    <location>
        <begin position="108"/>
        <end position="129"/>
    </location>
</feature>
<keyword evidence="21" id="KW-1185">Reference proteome</keyword>
<evidence type="ECO:0000256" key="7">
    <source>
        <dbReference type="ARBA" id="ARBA00022475"/>
    </source>
</evidence>
<evidence type="ECO:0000256" key="1">
    <source>
        <dbReference type="ARBA" id="ARBA00001946"/>
    </source>
</evidence>
<dbReference type="Proteomes" id="UP001575181">
    <property type="component" value="Unassembled WGS sequence"/>
</dbReference>
<evidence type="ECO:0000256" key="17">
    <source>
        <dbReference type="ARBA" id="ARBA00048623"/>
    </source>
</evidence>
<dbReference type="GO" id="GO:0051073">
    <property type="term" value="F:adenosylcobinamide-GDP ribazoletransferase activity"/>
    <property type="evidence" value="ECO:0007669"/>
    <property type="project" value="UniProtKB-EC"/>
</dbReference>
<evidence type="ECO:0000256" key="16">
    <source>
        <dbReference type="ARBA" id="ARBA00032853"/>
    </source>
</evidence>
<keyword evidence="7 19" id="KW-1003">Cell membrane</keyword>
<evidence type="ECO:0000256" key="19">
    <source>
        <dbReference type="HAMAP-Rule" id="MF_00719"/>
    </source>
</evidence>
<evidence type="ECO:0000256" key="12">
    <source>
        <dbReference type="ARBA" id="ARBA00022989"/>
    </source>
</evidence>
<comment type="catalytic activity">
    <reaction evidence="18 19">
        <text>alpha-ribazole 5'-phosphate + adenosylcob(III)inamide-GDP = adenosylcob(III)alamin 5'-phosphate + GMP + H(+)</text>
        <dbReference type="Rhea" id="RHEA:23560"/>
        <dbReference type="ChEBI" id="CHEBI:15378"/>
        <dbReference type="ChEBI" id="CHEBI:57918"/>
        <dbReference type="ChEBI" id="CHEBI:58115"/>
        <dbReference type="ChEBI" id="CHEBI:60487"/>
        <dbReference type="ChEBI" id="CHEBI:60493"/>
        <dbReference type="EC" id="2.7.8.26"/>
    </reaction>
</comment>
<evidence type="ECO:0000256" key="15">
    <source>
        <dbReference type="ARBA" id="ARBA00032605"/>
    </source>
</evidence>
<evidence type="ECO:0000313" key="20">
    <source>
        <dbReference type="EMBL" id="MFA9461391.1"/>
    </source>
</evidence>
<evidence type="ECO:0000256" key="18">
    <source>
        <dbReference type="ARBA" id="ARBA00049504"/>
    </source>
</evidence>
<keyword evidence="10 19" id="KW-0812">Transmembrane</keyword>
<evidence type="ECO:0000313" key="21">
    <source>
        <dbReference type="Proteomes" id="UP001575181"/>
    </source>
</evidence>
<comment type="similarity">
    <text evidence="4 19">Belongs to the CobS family.</text>
</comment>
<evidence type="ECO:0000256" key="14">
    <source>
        <dbReference type="ARBA" id="ARBA00025228"/>
    </source>
</evidence>
<gene>
    <name evidence="19" type="primary">cobS</name>
    <name evidence="20" type="ORF">ACERLL_11195</name>
</gene>
<name>A0ABV4TYZ2_9GAMM</name>
<keyword evidence="9 19" id="KW-0808">Transferase</keyword>
<comment type="cofactor">
    <cofactor evidence="1 19">
        <name>Mg(2+)</name>
        <dbReference type="ChEBI" id="CHEBI:18420"/>
    </cofactor>
</comment>
<feature type="transmembrane region" description="Helical" evidence="19">
    <location>
        <begin position="33"/>
        <end position="52"/>
    </location>
</feature>
<sequence>MLPPLVALADLTRIPVPRTSRAGAADHARAVPWYPAAGLVIGVLLVTTAFLLQGLPVFLVAIAVTGLWIGLTGARHLQGLADTADGFIGGYGNRRRILRIMRDRQGGMGALAAVILVVLAKAFAVGCLLHHQQWASLLAAPVAGRVLLGGILATTPHVPDDPGDLPLFPHLDRAAVMAGILAGALLLGAAMTGGLAALAVLAVLAGLLRWASKQALGGFNSDILDTACELGELAALGAALWGAGACL</sequence>
<comment type="caution">
    <text evidence="20">The sequence shown here is derived from an EMBL/GenBank/DDBJ whole genome shotgun (WGS) entry which is preliminary data.</text>
</comment>
<keyword evidence="12 19" id="KW-1133">Transmembrane helix</keyword>
<dbReference type="PANTHER" id="PTHR34148">
    <property type="entry name" value="ADENOSYLCOBINAMIDE-GDP RIBAZOLETRANSFERASE"/>
    <property type="match status" value="1"/>
</dbReference>
<dbReference type="RefSeq" id="WP_373656180.1">
    <property type="nucleotide sequence ID" value="NZ_JBGUAW010000007.1"/>
</dbReference>
<evidence type="ECO:0000256" key="4">
    <source>
        <dbReference type="ARBA" id="ARBA00010561"/>
    </source>
</evidence>
<dbReference type="PANTHER" id="PTHR34148:SF1">
    <property type="entry name" value="ADENOSYLCOBINAMIDE-GDP RIBAZOLETRANSFERASE"/>
    <property type="match status" value="1"/>
</dbReference>
<evidence type="ECO:0000256" key="9">
    <source>
        <dbReference type="ARBA" id="ARBA00022679"/>
    </source>
</evidence>
<reference evidence="20 21" key="1">
    <citation type="submission" date="2024-08" db="EMBL/GenBank/DDBJ databases">
        <title>Whole-genome sequencing of halo(alkali)philic microorganisms from hypersaline lakes.</title>
        <authorList>
            <person name="Sorokin D.Y."/>
            <person name="Merkel A.Y."/>
            <person name="Messina E."/>
            <person name="Yakimov M."/>
        </authorList>
    </citation>
    <scope>NUCLEOTIDE SEQUENCE [LARGE SCALE GENOMIC DNA]</scope>
    <source>
        <strain evidence="20 21">Cl-TMA</strain>
    </source>
</reference>
<dbReference type="Pfam" id="PF02654">
    <property type="entry name" value="CobS"/>
    <property type="match status" value="1"/>
</dbReference>
<proteinExistence type="inferred from homology"/>
<organism evidence="20 21">
    <name type="scientific">Thiohalorhabdus methylotrophus</name>
    <dbReference type="NCBI Taxonomy" id="3242694"/>
    <lineage>
        <taxon>Bacteria</taxon>
        <taxon>Pseudomonadati</taxon>
        <taxon>Pseudomonadota</taxon>
        <taxon>Gammaproteobacteria</taxon>
        <taxon>Thiohalorhabdales</taxon>
        <taxon>Thiohalorhabdaceae</taxon>
        <taxon>Thiohalorhabdus</taxon>
    </lineage>
</organism>
<comment type="subcellular location">
    <subcellularLocation>
        <location evidence="2 19">Cell membrane</location>
        <topology evidence="2 19">Multi-pass membrane protein</topology>
    </subcellularLocation>
</comment>
<dbReference type="HAMAP" id="MF_00719">
    <property type="entry name" value="CobS"/>
    <property type="match status" value="1"/>
</dbReference>
<comment type="catalytic activity">
    <reaction evidence="17 19">
        <text>alpha-ribazole + adenosylcob(III)inamide-GDP = adenosylcob(III)alamin + GMP + H(+)</text>
        <dbReference type="Rhea" id="RHEA:16049"/>
        <dbReference type="ChEBI" id="CHEBI:10329"/>
        <dbReference type="ChEBI" id="CHEBI:15378"/>
        <dbReference type="ChEBI" id="CHEBI:18408"/>
        <dbReference type="ChEBI" id="CHEBI:58115"/>
        <dbReference type="ChEBI" id="CHEBI:60487"/>
        <dbReference type="EC" id="2.7.8.26"/>
    </reaction>
</comment>
<comment type="function">
    <text evidence="14 19">Joins adenosylcobinamide-GDP and alpha-ribazole to generate adenosylcobalamin (Ado-cobalamin). Also synthesizes adenosylcobalamin 5'-phosphate from adenosylcobinamide-GDP and alpha-ribazole 5'-phosphate.</text>
</comment>
<keyword evidence="11 19" id="KW-0460">Magnesium</keyword>
<keyword evidence="13 19" id="KW-0472">Membrane</keyword>
<comment type="pathway">
    <text evidence="3 19">Cofactor biosynthesis; adenosylcobalamin biosynthesis; adenosylcobalamin from cob(II)yrinate a,c-diamide: step 7/7.</text>
</comment>
<feature type="transmembrane region" description="Helical" evidence="19">
    <location>
        <begin position="175"/>
        <end position="208"/>
    </location>
</feature>
<protein>
    <recommendedName>
        <fullName evidence="6 19">Adenosylcobinamide-GDP ribazoletransferase</fullName>
        <ecNumber evidence="5 19">2.7.8.26</ecNumber>
    </recommendedName>
    <alternativeName>
        <fullName evidence="16 19">Cobalamin synthase</fullName>
    </alternativeName>
    <alternativeName>
        <fullName evidence="15 19">Cobalamin-5'-phosphate synthase</fullName>
    </alternativeName>
</protein>
<evidence type="ECO:0000256" key="2">
    <source>
        <dbReference type="ARBA" id="ARBA00004651"/>
    </source>
</evidence>
<evidence type="ECO:0000256" key="8">
    <source>
        <dbReference type="ARBA" id="ARBA00022573"/>
    </source>
</evidence>
<evidence type="ECO:0000256" key="13">
    <source>
        <dbReference type="ARBA" id="ARBA00023136"/>
    </source>
</evidence>
<dbReference type="EMBL" id="JBGUAW010000007">
    <property type="protein sequence ID" value="MFA9461391.1"/>
    <property type="molecule type" value="Genomic_DNA"/>
</dbReference>
<evidence type="ECO:0000256" key="6">
    <source>
        <dbReference type="ARBA" id="ARBA00015850"/>
    </source>
</evidence>
<evidence type="ECO:0000256" key="3">
    <source>
        <dbReference type="ARBA" id="ARBA00004663"/>
    </source>
</evidence>
<accession>A0ABV4TYZ2</accession>
<feature type="transmembrane region" description="Helical" evidence="19">
    <location>
        <begin position="136"/>
        <end position="155"/>
    </location>
</feature>
<evidence type="ECO:0000256" key="5">
    <source>
        <dbReference type="ARBA" id="ARBA00013200"/>
    </source>
</evidence>
<evidence type="ECO:0000256" key="11">
    <source>
        <dbReference type="ARBA" id="ARBA00022842"/>
    </source>
</evidence>
<feature type="transmembrane region" description="Helical" evidence="19">
    <location>
        <begin position="57"/>
        <end position="77"/>
    </location>
</feature>
<evidence type="ECO:0000256" key="10">
    <source>
        <dbReference type="ARBA" id="ARBA00022692"/>
    </source>
</evidence>